<dbReference type="AlphaFoldDB" id="A0AAD7W638"/>
<comment type="caution">
    <text evidence="2">The sequence shown here is derived from an EMBL/GenBank/DDBJ whole genome shotgun (WGS) entry which is preliminary data.</text>
</comment>
<dbReference type="Pfam" id="PF01777">
    <property type="entry name" value="Ribosomal_L27e"/>
    <property type="match status" value="1"/>
</dbReference>
<protein>
    <recommendedName>
        <fullName evidence="4">60S ribosomal protein L27</fullName>
    </recommendedName>
</protein>
<dbReference type="InterPro" id="IPR001141">
    <property type="entry name" value="Ribosomal_eL27"/>
</dbReference>
<feature type="chain" id="PRO_5041935298" description="60S ribosomal protein L27" evidence="1">
    <location>
        <begin position="36"/>
        <end position="98"/>
    </location>
</feature>
<dbReference type="Proteomes" id="UP001221898">
    <property type="component" value="Unassembled WGS sequence"/>
</dbReference>
<dbReference type="EMBL" id="JAINUG010000257">
    <property type="protein sequence ID" value="KAJ8385167.1"/>
    <property type="molecule type" value="Genomic_DNA"/>
</dbReference>
<gene>
    <name evidence="2" type="ORF">AAFF_G00192180</name>
</gene>
<sequence length="98" mass="11066">MLCWTQGCNHRKRLTMGHLTALIATLLCQESPAKGTTTMGKKKVAKRPTIKVFVVCNYNHLMPTRYSVDIRLDKTVVNKETKTCSGTRLRSTNQEAKI</sequence>
<dbReference type="GO" id="GO:0006412">
    <property type="term" value="P:translation"/>
    <property type="evidence" value="ECO:0007669"/>
    <property type="project" value="InterPro"/>
</dbReference>
<reference evidence="2" key="1">
    <citation type="journal article" date="2023" name="Science">
        <title>Genome structures resolve the early diversification of teleost fishes.</title>
        <authorList>
            <person name="Parey E."/>
            <person name="Louis A."/>
            <person name="Montfort J."/>
            <person name="Bouchez O."/>
            <person name="Roques C."/>
            <person name="Iampietro C."/>
            <person name="Lluch J."/>
            <person name="Castinel A."/>
            <person name="Donnadieu C."/>
            <person name="Desvignes T."/>
            <person name="Floi Bucao C."/>
            <person name="Jouanno E."/>
            <person name="Wen M."/>
            <person name="Mejri S."/>
            <person name="Dirks R."/>
            <person name="Jansen H."/>
            <person name="Henkel C."/>
            <person name="Chen W.J."/>
            <person name="Zahm M."/>
            <person name="Cabau C."/>
            <person name="Klopp C."/>
            <person name="Thompson A.W."/>
            <person name="Robinson-Rechavi M."/>
            <person name="Braasch I."/>
            <person name="Lecointre G."/>
            <person name="Bobe J."/>
            <person name="Postlethwait J.H."/>
            <person name="Berthelot C."/>
            <person name="Roest Crollius H."/>
            <person name="Guiguen Y."/>
        </authorList>
    </citation>
    <scope>NUCLEOTIDE SEQUENCE</scope>
    <source>
        <strain evidence="2">NC1722</strain>
    </source>
</reference>
<feature type="signal peptide" evidence="1">
    <location>
        <begin position="1"/>
        <end position="35"/>
    </location>
</feature>
<evidence type="ECO:0000256" key="1">
    <source>
        <dbReference type="SAM" id="SignalP"/>
    </source>
</evidence>
<dbReference type="InterPro" id="IPR038655">
    <property type="entry name" value="Ribosomal_eL27_sf"/>
</dbReference>
<evidence type="ECO:0000313" key="2">
    <source>
        <dbReference type="EMBL" id="KAJ8385167.1"/>
    </source>
</evidence>
<dbReference type="GO" id="GO:0003735">
    <property type="term" value="F:structural constituent of ribosome"/>
    <property type="evidence" value="ECO:0007669"/>
    <property type="project" value="InterPro"/>
</dbReference>
<dbReference type="GO" id="GO:0005840">
    <property type="term" value="C:ribosome"/>
    <property type="evidence" value="ECO:0007669"/>
    <property type="project" value="InterPro"/>
</dbReference>
<organism evidence="2 3">
    <name type="scientific">Aldrovandia affinis</name>
    <dbReference type="NCBI Taxonomy" id="143900"/>
    <lineage>
        <taxon>Eukaryota</taxon>
        <taxon>Metazoa</taxon>
        <taxon>Chordata</taxon>
        <taxon>Craniata</taxon>
        <taxon>Vertebrata</taxon>
        <taxon>Euteleostomi</taxon>
        <taxon>Actinopterygii</taxon>
        <taxon>Neopterygii</taxon>
        <taxon>Teleostei</taxon>
        <taxon>Notacanthiformes</taxon>
        <taxon>Halosauridae</taxon>
        <taxon>Aldrovandia</taxon>
    </lineage>
</organism>
<evidence type="ECO:0000313" key="3">
    <source>
        <dbReference type="Proteomes" id="UP001221898"/>
    </source>
</evidence>
<dbReference type="PANTHER" id="PTHR10497">
    <property type="entry name" value="60S RIBOSOMAL PROTEIN L27"/>
    <property type="match status" value="1"/>
</dbReference>
<dbReference type="Gene3D" id="2.30.30.770">
    <property type="match status" value="1"/>
</dbReference>
<keyword evidence="1" id="KW-0732">Signal</keyword>
<proteinExistence type="predicted"/>
<keyword evidence="3" id="KW-1185">Reference proteome</keyword>
<name>A0AAD7W638_9TELE</name>
<accession>A0AAD7W638</accession>
<evidence type="ECO:0008006" key="4">
    <source>
        <dbReference type="Google" id="ProtNLM"/>
    </source>
</evidence>